<name>A0AAE0LBB8_9CHLO</name>
<proteinExistence type="predicted"/>
<gene>
    <name evidence="1" type="ORF">CYMTET_12965</name>
</gene>
<evidence type="ECO:0000313" key="2">
    <source>
        <dbReference type="Proteomes" id="UP001190700"/>
    </source>
</evidence>
<evidence type="ECO:0000313" key="1">
    <source>
        <dbReference type="EMBL" id="KAK3279136.1"/>
    </source>
</evidence>
<accession>A0AAE0LBB8</accession>
<dbReference type="Proteomes" id="UP001190700">
    <property type="component" value="Unassembled WGS sequence"/>
</dbReference>
<comment type="caution">
    <text evidence="1">The sequence shown here is derived from an EMBL/GenBank/DDBJ whole genome shotgun (WGS) entry which is preliminary data.</text>
</comment>
<dbReference type="AlphaFoldDB" id="A0AAE0LBB8"/>
<sequence>MSCAECNESKYLFEDLQSMLKVVRELEAVPSAESDRYDFILDECEGTFHRYVGHRVRTIHQNAVLGVEIKAMGYNEGYCIVDYMNKWLPHKSMATTSDAFGQAGESIHGATVYTRALPEDVKALIAAGQVDDVQSYLGSLTPDPDGDVCVRHILLGSCNDHKQDSVHAIIVLEATLKVVAQVEPHLSQMRLRFDNAPGYHSTWF</sequence>
<organism evidence="1 2">
    <name type="scientific">Cymbomonas tetramitiformis</name>
    <dbReference type="NCBI Taxonomy" id="36881"/>
    <lineage>
        <taxon>Eukaryota</taxon>
        <taxon>Viridiplantae</taxon>
        <taxon>Chlorophyta</taxon>
        <taxon>Pyramimonadophyceae</taxon>
        <taxon>Pyramimonadales</taxon>
        <taxon>Pyramimonadaceae</taxon>
        <taxon>Cymbomonas</taxon>
    </lineage>
</organism>
<protein>
    <submittedName>
        <fullName evidence="1">Uncharacterized protein</fullName>
    </submittedName>
</protein>
<dbReference type="EMBL" id="LGRX02005115">
    <property type="protein sequence ID" value="KAK3279136.1"/>
    <property type="molecule type" value="Genomic_DNA"/>
</dbReference>
<reference evidence="1 2" key="1">
    <citation type="journal article" date="2015" name="Genome Biol. Evol.">
        <title>Comparative Genomics of a Bacterivorous Green Alga Reveals Evolutionary Causalities and Consequences of Phago-Mixotrophic Mode of Nutrition.</title>
        <authorList>
            <person name="Burns J.A."/>
            <person name="Paasch A."/>
            <person name="Narechania A."/>
            <person name="Kim E."/>
        </authorList>
    </citation>
    <scope>NUCLEOTIDE SEQUENCE [LARGE SCALE GENOMIC DNA]</scope>
    <source>
        <strain evidence="1 2">PLY_AMNH</strain>
    </source>
</reference>
<keyword evidence="2" id="KW-1185">Reference proteome</keyword>